<feature type="signal peptide" evidence="1">
    <location>
        <begin position="1"/>
        <end position="19"/>
    </location>
</feature>
<dbReference type="Proteomes" id="UP000323930">
    <property type="component" value="Unassembled WGS sequence"/>
</dbReference>
<dbReference type="OrthoDB" id="1096670at2"/>
<reference evidence="2 3" key="1">
    <citation type="submission" date="2019-08" db="EMBL/GenBank/DDBJ databases">
        <title>Seonamhaeicola sediminis sp. nov., isolated from marine sediment.</title>
        <authorList>
            <person name="Cao W.R."/>
        </authorList>
    </citation>
    <scope>NUCLEOTIDE SEQUENCE [LARGE SCALE GENOMIC DNA]</scope>
    <source>
        <strain evidence="2 3">B011</strain>
    </source>
</reference>
<dbReference type="AlphaFoldDB" id="A0A5D0HVR1"/>
<protein>
    <submittedName>
        <fullName evidence="2">Uncharacterized protein</fullName>
    </submittedName>
</protein>
<dbReference type="RefSeq" id="WP_148542897.1">
    <property type="nucleotide sequence ID" value="NZ_VSDQ01000679.1"/>
</dbReference>
<organism evidence="2 3">
    <name type="scientific">Seonamhaeicola marinus</name>
    <dbReference type="NCBI Taxonomy" id="1912246"/>
    <lineage>
        <taxon>Bacteria</taxon>
        <taxon>Pseudomonadati</taxon>
        <taxon>Bacteroidota</taxon>
        <taxon>Flavobacteriia</taxon>
        <taxon>Flavobacteriales</taxon>
        <taxon>Flavobacteriaceae</taxon>
    </lineage>
</organism>
<comment type="caution">
    <text evidence="2">The sequence shown here is derived from an EMBL/GenBank/DDBJ whole genome shotgun (WGS) entry which is preliminary data.</text>
</comment>
<accession>A0A5D0HVR1</accession>
<name>A0A5D0HVR1_9FLAO</name>
<evidence type="ECO:0000313" key="2">
    <source>
        <dbReference type="EMBL" id="TYA74207.1"/>
    </source>
</evidence>
<dbReference type="EMBL" id="VSDQ01000679">
    <property type="protein sequence ID" value="TYA74207.1"/>
    <property type="molecule type" value="Genomic_DNA"/>
</dbReference>
<keyword evidence="3" id="KW-1185">Reference proteome</keyword>
<proteinExistence type="predicted"/>
<evidence type="ECO:0000256" key="1">
    <source>
        <dbReference type="SAM" id="SignalP"/>
    </source>
</evidence>
<dbReference type="Gene3D" id="3.40.30.10">
    <property type="entry name" value="Glutaredoxin"/>
    <property type="match status" value="1"/>
</dbReference>
<evidence type="ECO:0000313" key="3">
    <source>
        <dbReference type="Proteomes" id="UP000323930"/>
    </source>
</evidence>
<feature type="chain" id="PRO_5023144260" evidence="1">
    <location>
        <begin position="20"/>
        <end position="620"/>
    </location>
</feature>
<sequence length="620" mass="73128">MKHLLSIAFIAITSFMCNANNYYEHCNTPEKKDINEIPKHVEKWLKSELANTSTTVLNSFETPAFFTKRNAKIIGYIKGYDQNLGAKTGIFYYRNQLTRENKPKVLEIHKDGRFELELPLAYPTQNYIVIENQGINFYLEPGQNLSVILNWEDLKAKRTTRVLKNVTYQGPLKQINSDLLHYQLDYPSGGFQKKEATMQPKAFKAYMLNFKTNALNKIKAYEESKAIDKKTSELLKNEIILETYHFLFDYYFHRHWGARQRKKNNIDDTLPEDYYDFIKDLPLHKQSILVNHNFASFINRLEYAEPLQAPSKNQRIETGIATDDFLKYLESKNVTVSLKEKELYTKYQKELSNWTAQNGLKNPELPKDLMNGISAFIKKHESFRKDYLEMRKERMENLKKEKFIKELKQQDSIAAGLGIKNNLIYEIIKSRKLYFYLEYSKTPKEKEWYWTALKKGITSPHVIKVGDVLFNEKVSEPETYILPKNEHGTTIFKNLIAPYKGKLIVVQFWHPHSYYRGKNLEDIKKRRNKFKNNKDIVFLNITNSARSSLEMYESSVKNNGFTNSVRIPQDDYNYLRQLFKFNASVHDVLVKQDGETVYNKFKAWDLEYFLYNKFNILPAE</sequence>
<gene>
    <name evidence="2" type="ORF">FUA24_12795</name>
</gene>
<keyword evidence="1" id="KW-0732">Signal</keyword>